<organism evidence="2 3">
    <name type="scientific">Rhizoctonia solani</name>
    <dbReference type="NCBI Taxonomy" id="456999"/>
    <lineage>
        <taxon>Eukaryota</taxon>
        <taxon>Fungi</taxon>
        <taxon>Dikarya</taxon>
        <taxon>Basidiomycota</taxon>
        <taxon>Agaricomycotina</taxon>
        <taxon>Agaricomycetes</taxon>
        <taxon>Cantharellales</taxon>
        <taxon>Ceratobasidiaceae</taxon>
        <taxon>Rhizoctonia</taxon>
    </lineage>
</organism>
<reference evidence="2" key="1">
    <citation type="submission" date="2020-09" db="EMBL/GenBank/DDBJ databases">
        <title>Comparative genome analyses of four rice-infecting Rhizoctonia solani isolates reveal extensive enrichment of homogalacturonan modification genes.</title>
        <authorList>
            <person name="Lee D.-Y."/>
            <person name="Jeon J."/>
            <person name="Kim K.-T."/>
            <person name="Cheong K."/>
            <person name="Song H."/>
            <person name="Choi G."/>
            <person name="Ko J."/>
            <person name="Opiyo S.O."/>
            <person name="Zuo S."/>
            <person name="Madhav S."/>
            <person name="Lee Y.-H."/>
            <person name="Wang G.-L."/>
        </authorList>
    </citation>
    <scope>NUCLEOTIDE SEQUENCE</scope>
    <source>
        <strain evidence="2">AG1-IA B2</strain>
    </source>
</reference>
<dbReference type="Proteomes" id="UP000614334">
    <property type="component" value="Unassembled WGS sequence"/>
</dbReference>
<feature type="region of interest" description="Disordered" evidence="1">
    <location>
        <begin position="40"/>
        <end position="125"/>
    </location>
</feature>
<proteinExistence type="predicted"/>
<evidence type="ECO:0000313" key="3">
    <source>
        <dbReference type="Proteomes" id="UP000614334"/>
    </source>
</evidence>
<protein>
    <submittedName>
        <fullName evidence="2">Uncharacterized protein</fullName>
    </submittedName>
</protein>
<sequence length="251" mass="27172">MAEQKVLMVKLTSAKPDEKQSIKTRLRELITELQEVSAAMKNGSATASAPPSKPASSQTSATTHTNGVGESKKQQLDNDLDMMAAEPQESKDTGSDGVNPELQAKLKKLREERQHEVGQPATDTRCQGIARQTDAKESAVAWFASFPECESVEVNESTGELEVKYKTRFAADQARVTIPALGTLHFAWPTISASTNGSSTSVPIKKSPTIEPVPLHQDVDVKANSTMDEDGWGASGGWDEDDEDGGRRDRM</sequence>
<accession>A0A8H7INU9</accession>
<feature type="region of interest" description="Disordered" evidence="1">
    <location>
        <begin position="195"/>
        <end position="251"/>
    </location>
</feature>
<evidence type="ECO:0000256" key="1">
    <source>
        <dbReference type="SAM" id="MobiDB-lite"/>
    </source>
</evidence>
<name>A0A8H7INU9_9AGAM</name>
<feature type="region of interest" description="Disordered" evidence="1">
    <location>
        <begin position="1"/>
        <end position="22"/>
    </location>
</feature>
<dbReference type="EMBL" id="JACYCF010000001">
    <property type="protein sequence ID" value="KAF8761128.1"/>
    <property type="molecule type" value="Genomic_DNA"/>
</dbReference>
<gene>
    <name evidence="2" type="ORF">RHS01_00981</name>
</gene>
<evidence type="ECO:0000313" key="2">
    <source>
        <dbReference type="EMBL" id="KAF8761128.1"/>
    </source>
</evidence>
<feature type="compositionally biased region" description="Low complexity" evidence="1">
    <location>
        <begin position="44"/>
        <end position="63"/>
    </location>
</feature>
<comment type="caution">
    <text evidence="2">The sequence shown here is derived from an EMBL/GenBank/DDBJ whole genome shotgun (WGS) entry which is preliminary data.</text>
</comment>
<dbReference type="AlphaFoldDB" id="A0A8H7INU9"/>